<dbReference type="InterPro" id="IPR007372">
    <property type="entry name" value="Lipid/polyisoprenoid-bd_YceI"/>
</dbReference>
<proteinExistence type="predicted"/>
<dbReference type="Pfam" id="PF04264">
    <property type="entry name" value="YceI"/>
    <property type="match status" value="1"/>
</dbReference>
<feature type="signal peptide" evidence="1">
    <location>
        <begin position="1"/>
        <end position="19"/>
    </location>
</feature>
<evidence type="ECO:0000313" key="3">
    <source>
        <dbReference type="EMBL" id="PCE62940.1"/>
    </source>
</evidence>
<dbReference type="Proteomes" id="UP000219559">
    <property type="component" value="Unassembled WGS sequence"/>
</dbReference>
<keyword evidence="4" id="KW-1185">Reference proteome</keyword>
<feature type="chain" id="PRO_5012426792" description="Lipid/polyisoprenoid-binding YceI-like domain-containing protein" evidence="1">
    <location>
        <begin position="20"/>
        <end position="194"/>
    </location>
</feature>
<organism evidence="3 4">
    <name type="scientific">Sediminicola luteus</name>
    <dbReference type="NCBI Taxonomy" id="319238"/>
    <lineage>
        <taxon>Bacteria</taxon>
        <taxon>Pseudomonadati</taxon>
        <taxon>Bacteroidota</taxon>
        <taxon>Flavobacteriia</taxon>
        <taxon>Flavobacteriales</taxon>
        <taxon>Flavobacteriaceae</taxon>
        <taxon>Sediminicola</taxon>
    </lineage>
</organism>
<dbReference type="RefSeq" id="WP_097441051.1">
    <property type="nucleotide sequence ID" value="NZ_KZ300477.1"/>
</dbReference>
<reference evidence="3 4" key="1">
    <citation type="submission" date="2017-04" db="EMBL/GenBank/DDBJ databases">
        <title>A new member of the family Flavobacteriaceae isolated from ascidians.</title>
        <authorList>
            <person name="Chen L."/>
        </authorList>
    </citation>
    <scope>NUCLEOTIDE SEQUENCE [LARGE SCALE GENOMIC DNA]</scope>
    <source>
        <strain evidence="3 4">HQA918</strain>
    </source>
</reference>
<dbReference type="PANTHER" id="PTHR34406">
    <property type="entry name" value="PROTEIN YCEI"/>
    <property type="match status" value="1"/>
</dbReference>
<dbReference type="EMBL" id="NBWU01000007">
    <property type="protein sequence ID" value="PCE62940.1"/>
    <property type="molecule type" value="Genomic_DNA"/>
</dbReference>
<sequence>MKKLCFLLLLLMGVGSMQAQYSLVLDTTQSTVGWTGSNFAELNKQRGTLKFSGGGIDMKEGLIQSGRFSIDMRTLADTEGASKNALITFLKSPLFFDVGMYPEATLEISRVYYNTDDTLDVEGFLTLKGVRNFITFKASLASEARAMVLRSQLKLDRNRWKVDYANENLMGPHKHDVISNIIELDVNIRFEDGC</sequence>
<dbReference type="Gene3D" id="2.40.128.110">
    <property type="entry name" value="Lipid/polyisoprenoid-binding, YceI-like"/>
    <property type="match status" value="1"/>
</dbReference>
<evidence type="ECO:0000313" key="4">
    <source>
        <dbReference type="Proteomes" id="UP000219559"/>
    </source>
</evidence>
<name>A0A2A4G4N3_9FLAO</name>
<evidence type="ECO:0000259" key="2">
    <source>
        <dbReference type="SMART" id="SM00867"/>
    </source>
</evidence>
<dbReference type="InterPro" id="IPR036761">
    <property type="entry name" value="TTHA0802/YceI-like_sf"/>
</dbReference>
<dbReference type="SMART" id="SM00867">
    <property type="entry name" value="YceI"/>
    <property type="match status" value="1"/>
</dbReference>
<dbReference type="PANTHER" id="PTHR34406:SF1">
    <property type="entry name" value="PROTEIN YCEI"/>
    <property type="match status" value="1"/>
</dbReference>
<dbReference type="AlphaFoldDB" id="A0A2A4G4N3"/>
<gene>
    <name evidence="3" type="ORF">B7P33_16830</name>
</gene>
<comment type="caution">
    <text evidence="3">The sequence shown here is derived from an EMBL/GenBank/DDBJ whole genome shotgun (WGS) entry which is preliminary data.</text>
</comment>
<dbReference type="OrthoDB" id="951410at2"/>
<evidence type="ECO:0000256" key="1">
    <source>
        <dbReference type="SAM" id="SignalP"/>
    </source>
</evidence>
<protein>
    <recommendedName>
        <fullName evidence="2">Lipid/polyisoprenoid-binding YceI-like domain-containing protein</fullName>
    </recommendedName>
</protein>
<keyword evidence="1" id="KW-0732">Signal</keyword>
<feature type="domain" description="Lipid/polyisoprenoid-binding YceI-like" evidence="2">
    <location>
        <begin position="22"/>
        <end position="191"/>
    </location>
</feature>
<dbReference type="SUPFAM" id="SSF101874">
    <property type="entry name" value="YceI-like"/>
    <property type="match status" value="1"/>
</dbReference>
<accession>A0A2A4G4N3</accession>